<keyword evidence="3" id="KW-1185">Reference proteome</keyword>
<dbReference type="PROSITE" id="PS50943">
    <property type="entry name" value="HTH_CROC1"/>
    <property type="match status" value="1"/>
</dbReference>
<sequence>MENIGITVKRIREDKGFLSKETYEGILSRSTAYRFEKDVAKVTLKQLQDILKRLNIFSLDEFVFLRRKWYLESAQEDTLLSEYNAVNTARAHDLAGSSELTLAFYQKYKDDRRKQAKYYAYLVHIDYLITTIQFDEMLMHRLLAYEAEYQYVHQYLITSKEWTLAELEAFPIVSWAFVGPTKEVGYQRFKTNFKKYQAFYEVDIWANKYIKGLLYYFIGQIHMEDYDELVLHLDDLDQIYQEMPQLKINNVLNYSMYLFLCGIRSAYLKDMPTAQAYLVKFTNIQQAIAPDAKILQVGQQYFQKCLQKLHYFSVN</sequence>
<dbReference type="Proteomes" id="UP000789707">
    <property type="component" value="Unassembled WGS sequence"/>
</dbReference>
<dbReference type="InterPro" id="IPR053163">
    <property type="entry name" value="HTH-type_regulator_Rgg"/>
</dbReference>
<feature type="domain" description="HTH cro/C1-type" evidence="1">
    <location>
        <begin position="27"/>
        <end position="62"/>
    </location>
</feature>
<dbReference type="EMBL" id="CAKKNS010000004">
    <property type="protein sequence ID" value="CAH0416882.1"/>
    <property type="molecule type" value="Genomic_DNA"/>
</dbReference>
<proteinExistence type="predicted"/>
<dbReference type="PANTHER" id="PTHR37038">
    <property type="entry name" value="TRANSCRIPTIONAL REGULATOR-RELATED"/>
    <property type="match status" value="1"/>
</dbReference>
<dbReference type="InterPro" id="IPR010982">
    <property type="entry name" value="Lambda_DNA-bd_dom_sf"/>
</dbReference>
<dbReference type="RefSeq" id="WP_230096918.1">
    <property type="nucleotide sequence ID" value="NZ_CAKKNS010000004.1"/>
</dbReference>
<name>A0ABN8BGP4_9LACO</name>
<dbReference type="InterPro" id="IPR001387">
    <property type="entry name" value="Cro/C1-type_HTH"/>
</dbReference>
<evidence type="ECO:0000259" key="1">
    <source>
        <dbReference type="PROSITE" id="PS50943"/>
    </source>
</evidence>
<evidence type="ECO:0000313" key="2">
    <source>
        <dbReference type="EMBL" id="CAH0416882.1"/>
    </source>
</evidence>
<dbReference type="SUPFAM" id="SSF47413">
    <property type="entry name" value="lambda repressor-like DNA-binding domains"/>
    <property type="match status" value="1"/>
</dbReference>
<accession>A0ABN8BGP4</accession>
<dbReference type="Gene3D" id="1.10.260.40">
    <property type="entry name" value="lambda repressor-like DNA-binding domains"/>
    <property type="match status" value="1"/>
</dbReference>
<evidence type="ECO:0000313" key="3">
    <source>
        <dbReference type="Proteomes" id="UP000789707"/>
    </source>
</evidence>
<comment type="caution">
    <text evidence="2">The sequence shown here is derived from an EMBL/GenBank/DDBJ whole genome shotgun (WGS) entry which is preliminary data.</text>
</comment>
<dbReference type="CDD" id="cd00093">
    <property type="entry name" value="HTH_XRE"/>
    <property type="match status" value="1"/>
</dbReference>
<protein>
    <recommendedName>
        <fullName evidence="1">HTH cro/C1-type domain-containing protein</fullName>
    </recommendedName>
</protein>
<dbReference type="PANTHER" id="PTHR37038:SF12">
    <property type="entry name" value="TRANSCRIPTIONAL REGULATOR"/>
    <property type="match status" value="1"/>
</dbReference>
<reference evidence="2 3" key="1">
    <citation type="submission" date="2021-11" db="EMBL/GenBank/DDBJ databases">
        <authorList>
            <person name="Depoorter E."/>
        </authorList>
    </citation>
    <scope>NUCLEOTIDE SEQUENCE [LARGE SCALE GENOMIC DNA]</scope>
    <source>
        <strain evidence="2 3">LMG 24289</strain>
    </source>
</reference>
<organism evidence="2 3">
    <name type="scientific">Periweissella fabaria</name>
    <dbReference type="NCBI Taxonomy" id="546157"/>
    <lineage>
        <taxon>Bacteria</taxon>
        <taxon>Bacillati</taxon>
        <taxon>Bacillota</taxon>
        <taxon>Bacilli</taxon>
        <taxon>Lactobacillales</taxon>
        <taxon>Lactobacillaceae</taxon>
        <taxon>Periweissella</taxon>
    </lineage>
</organism>
<gene>
    <name evidence="2" type="ORF">WFA24289_01195</name>
</gene>